<dbReference type="SUPFAM" id="SSF111369">
    <property type="entry name" value="HlyD-like secretion proteins"/>
    <property type="match status" value="2"/>
</dbReference>
<feature type="transmembrane region" description="Helical" evidence="3">
    <location>
        <begin position="10"/>
        <end position="28"/>
    </location>
</feature>
<evidence type="ECO:0000256" key="1">
    <source>
        <dbReference type="ARBA" id="ARBA00009477"/>
    </source>
</evidence>
<dbReference type="GO" id="GO:1990281">
    <property type="term" value="C:efflux pump complex"/>
    <property type="evidence" value="ECO:0007669"/>
    <property type="project" value="TreeGrafter"/>
</dbReference>
<feature type="domain" description="Multidrug resistance protein MdtA-like barrel-sandwich hybrid" evidence="4">
    <location>
        <begin position="69"/>
        <end position="249"/>
    </location>
</feature>
<keyword evidence="3" id="KW-0472">Membrane</keyword>
<protein>
    <submittedName>
        <fullName evidence="5">RND family efflux transporter, MFP subunit</fullName>
    </submittedName>
</protein>
<dbReference type="OrthoDB" id="8524475at2"/>
<keyword evidence="6" id="KW-1185">Reference proteome</keyword>
<feature type="coiled-coil region" evidence="2">
    <location>
        <begin position="110"/>
        <end position="161"/>
    </location>
</feature>
<keyword evidence="2" id="KW-0175">Coiled coil</keyword>
<dbReference type="EMBL" id="FOAA01000001">
    <property type="protein sequence ID" value="SEK23746.1"/>
    <property type="molecule type" value="Genomic_DNA"/>
</dbReference>
<comment type="similarity">
    <text evidence="1">Belongs to the membrane fusion protein (MFP) (TC 8.A.1) family.</text>
</comment>
<dbReference type="Gene3D" id="2.40.50.100">
    <property type="match status" value="1"/>
</dbReference>
<dbReference type="GO" id="GO:0015562">
    <property type="term" value="F:efflux transmembrane transporter activity"/>
    <property type="evidence" value="ECO:0007669"/>
    <property type="project" value="TreeGrafter"/>
</dbReference>
<dbReference type="InterPro" id="IPR058625">
    <property type="entry name" value="MdtA-like_BSH"/>
</dbReference>
<reference evidence="6" key="1">
    <citation type="submission" date="2016-10" db="EMBL/GenBank/DDBJ databases">
        <authorList>
            <person name="Varghese N."/>
            <person name="Submissions S."/>
        </authorList>
    </citation>
    <scope>NUCLEOTIDE SEQUENCE [LARGE SCALE GENOMIC DNA]</scope>
    <source>
        <strain evidence="6">DSM 241</strain>
    </source>
</reference>
<name>A0A1H7FCB4_9GAMM</name>
<keyword evidence="3" id="KW-1133">Transmembrane helix</keyword>
<dbReference type="Pfam" id="PF25917">
    <property type="entry name" value="BSH_RND"/>
    <property type="match status" value="1"/>
</dbReference>
<feature type="coiled-coil region" evidence="2">
    <location>
        <begin position="190"/>
        <end position="217"/>
    </location>
</feature>
<dbReference type="AlphaFoldDB" id="A0A1H7FCB4"/>
<keyword evidence="3" id="KW-0812">Transmembrane</keyword>
<gene>
    <name evidence="5" type="ORF">SAMN05444515_101190</name>
</gene>
<accession>A0A1H7FCB4</accession>
<evidence type="ECO:0000256" key="2">
    <source>
        <dbReference type="SAM" id="Coils"/>
    </source>
</evidence>
<dbReference type="STRING" id="1396821.SAMN05444515_101190"/>
<dbReference type="PANTHER" id="PTHR30469">
    <property type="entry name" value="MULTIDRUG RESISTANCE PROTEIN MDTA"/>
    <property type="match status" value="1"/>
</dbReference>
<evidence type="ECO:0000259" key="4">
    <source>
        <dbReference type="Pfam" id="PF25917"/>
    </source>
</evidence>
<evidence type="ECO:0000256" key="3">
    <source>
        <dbReference type="SAM" id="Phobius"/>
    </source>
</evidence>
<dbReference type="RefSeq" id="WP_090249721.1">
    <property type="nucleotide sequence ID" value="NZ_FOAA01000001.1"/>
</dbReference>
<organism evidence="5 6">
    <name type="scientific">Ectothiorhodospira marina</name>
    <dbReference type="NCBI Taxonomy" id="1396821"/>
    <lineage>
        <taxon>Bacteria</taxon>
        <taxon>Pseudomonadati</taxon>
        <taxon>Pseudomonadota</taxon>
        <taxon>Gammaproteobacteria</taxon>
        <taxon>Chromatiales</taxon>
        <taxon>Ectothiorhodospiraceae</taxon>
        <taxon>Ectothiorhodospira</taxon>
    </lineage>
</organism>
<dbReference type="Gene3D" id="1.10.287.470">
    <property type="entry name" value="Helix hairpin bin"/>
    <property type="match status" value="1"/>
</dbReference>
<dbReference type="Proteomes" id="UP000199256">
    <property type="component" value="Unassembled WGS sequence"/>
</dbReference>
<proteinExistence type="inferred from homology"/>
<evidence type="ECO:0000313" key="6">
    <source>
        <dbReference type="Proteomes" id="UP000199256"/>
    </source>
</evidence>
<sequence>MNLSRPVRRFLPLILIALGILGFILLMITRPEQPPREVGERSWRVDVQQVELQTLSPQLTLYGHVTSPRAASLRAAVEADVDQVPAEEGRRVKAGDTLVELDTRELDLLVDQRQADLDELRAQLRAQERSHVRDQEALEREQTLLQLAQRALERAQNLERRNVGSPTAVDDARRALEQQALALANRRLAVDDFETQREQIQARVHRAEALLEQAQLDLERSHITAPFDARISQVQVAPGDRVRVGDALVALYDLEALEVRAPIPATYMPRVRAALDEQSTPEATGHVDGLEVPLTLTRLAGESPTGGAGVEGIFRVDSRAREIPLGRFMTVRVSLPKQTDVIALPFEALYGLDRIYRLEEGRMRRIGVERLGEWTAPSGDEQVLVTSPELSSGDRIIVTRLPNAMDGLRVSPEGE</sequence>
<dbReference type="Gene3D" id="2.40.30.170">
    <property type="match status" value="1"/>
</dbReference>
<evidence type="ECO:0000313" key="5">
    <source>
        <dbReference type="EMBL" id="SEK23746.1"/>
    </source>
</evidence>